<accession>W6K439</accession>
<feature type="region of interest" description="Disordered" evidence="1">
    <location>
        <begin position="144"/>
        <end position="173"/>
    </location>
</feature>
<evidence type="ECO:0000313" key="2">
    <source>
        <dbReference type="EMBL" id="CCH74344.1"/>
    </source>
</evidence>
<feature type="compositionally biased region" description="Low complexity" evidence="1">
    <location>
        <begin position="40"/>
        <end position="86"/>
    </location>
</feature>
<protein>
    <submittedName>
        <fullName evidence="2">Uncharacterized protein</fullName>
    </submittedName>
</protein>
<comment type="caution">
    <text evidence="2">The sequence shown here is derived from an EMBL/GenBank/DDBJ whole genome shotgun (WGS) entry which is preliminary data.</text>
</comment>
<sequence>MGSGATRGSARSGRRPGSAYPSATSTTGAPAPPRLRNTSRAAPGWRGRPAAKPRACPSIRSAGRCGPRPGRSGASSRRPCRTGPGRTRNRRRHWVHPRCRCCPDPGRWARRCSRVRRHGDPKVAAYKPSDFKIPILREVLKAFPDTRSISRSRAPATPTSPPAIAPRASWRRS</sequence>
<keyword evidence="3" id="KW-1185">Reference proteome</keyword>
<proteinExistence type="predicted"/>
<feature type="compositionally biased region" description="Low complexity" evidence="1">
    <location>
        <begin position="1"/>
        <end position="19"/>
    </location>
</feature>
<name>W6K439_9MICO</name>
<evidence type="ECO:0000256" key="1">
    <source>
        <dbReference type="SAM" id="MobiDB-lite"/>
    </source>
</evidence>
<dbReference type="STRING" id="1193182.BN11_4280020"/>
<dbReference type="AlphaFoldDB" id="W6K439"/>
<dbReference type="Proteomes" id="UP000035763">
    <property type="component" value="Unassembled WGS sequence"/>
</dbReference>
<reference evidence="2 3" key="1">
    <citation type="journal article" date="2013" name="ISME J.">
        <title>A metabolic model for members of the genus Tetrasphaera involved in enhanced biological phosphorus removal.</title>
        <authorList>
            <person name="Kristiansen R."/>
            <person name="Nguyen H.T.T."/>
            <person name="Saunders A.M."/>
            <person name="Nielsen J.L."/>
            <person name="Wimmer R."/>
            <person name="Le V.Q."/>
            <person name="McIlroy S.J."/>
            <person name="Petrovski S."/>
            <person name="Seviour R.J."/>
            <person name="Calteau A."/>
            <person name="Nielsen K.L."/>
            <person name="Nielsen P.H."/>
        </authorList>
    </citation>
    <scope>NUCLEOTIDE SEQUENCE [LARGE SCALE GENOMIC DNA]</scope>
    <source>
        <strain evidence="2 3">Ben110</strain>
    </source>
</reference>
<organism evidence="2 3">
    <name type="scientific">Nostocoides australiense Ben110</name>
    <dbReference type="NCBI Taxonomy" id="1193182"/>
    <lineage>
        <taxon>Bacteria</taxon>
        <taxon>Bacillati</taxon>
        <taxon>Actinomycetota</taxon>
        <taxon>Actinomycetes</taxon>
        <taxon>Micrococcales</taxon>
        <taxon>Intrasporangiaceae</taxon>
        <taxon>Nostocoides</taxon>
    </lineage>
</organism>
<gene>
    <name evidence="2" type="ORF">BN11_4280020</name>
</gene>
<dbReference type="EMBL" id="CAJA01000366">
    <property type="protein sequence ID" value="CCH74344.1"/>
    <property type="molecule type" value="Genomic_DNA"/>
</dbReference>
<evidence type="ECO:0000313" key="3">
    <source>
        <dbReference type="Proteomes" id="UP000035763"/>
    </source>
</evidence>
<feature type="region of interest" description="Disordered" evidence="1">
    <location>
        <begin position="1"/>
        <end position="94"/>
    </location>
</feature>